<reference evidence="3" key="1">
    <citation type="journal article" date="2011" name="Nat. Genet.">
        <title>The Arabidopsis lyrata genome sequence and the basis of rapid genome size change.</title>
        <authorList>
            <person name="Hu T.T."/>
            <person name="Pattyn P."/>
            <person name="Bakker E.G."/>
            <person name="Cao J."/>
            <person name="Cheng J.-F."/>
            <person name="Clark R.M."/>
            <person name="Fahlgren N."/>
            <person name="Fawcett J.A."/>
            <person name="Grimwood J."/>
            <person name="Gundlach H."/>
            <person name="Haberer G."/>
            <person name="Hollister J.D."/>
            <person name="Ossowski S."/>
            <person name="Ottilar R.P."/>
            <person name="Salamov A.A."/>
            <person name="Schneeberger K."/>
            <person name="Spannagl M."/>
            <person name="Wang X."/>
            <person name="Yang L."/>
            <person name="Nasrallah M.E."/>
            <person name="Bergelson J."/>
            <person name="Carrington J.C."/>
            <person name="Gaut B.S."/>
            <person name="Schmutz J."/>
            <person name="Mayer K.F.X."/>
            <person name="Van de Peer Y."/>
            <person name="Grigoriev I.V."/>
            <person name="Nordborg M."/>
            <person name="Weigel D."/>
            <person name="Guo Y.-L."/>
        </authorList>
    </citation>
    <scope>NUCLEOTIDE SEQUENCE [LARGE SCALE GENOMIC DNA]</scope>
    <source>
        <strain evidence="3">cv. MN47</strain>
    </source>
</reference>
<feature type="compositionally biased region" description="Polar residues" evidence="1">
    <location>
        <begin position="70"/>
        <end position="92"/>
    </location>
</feature>
<dbReference type="AlphaFoldDB" id="D7LCP6"/>
<evidence type="ECO:0000256" key="1">
    <source>
        <dbReference type="SAM" id="MobiDB-lite"/>
    </source>
</evidence>
<sequence>MSQKTLNVGDSLAPTSSPLQISPETVIERLRKNLPTLLIPFLVSCISFRNLSIKRKRVAKATTVEPGSTEEPSPTVGPSNTTTVEPGSTEEPSPTAIEGEGVEEQQVPGTLSPVLEESDKNEEENSEKNEEEESGEEESEEEDKEEEKEEGNEEGNEEGEESSDDDGSRSLGGESSSDESKKDEIAPENQPENAMGLDDTVNSLDKRVKSLEAFREVQKVDKRKDQEEKNQEKDGDPEETTQEKDGDPKDTTQEKDGDPQVTKMTTRSKRQLG</sequence>
<feature type="compositionally biased region" description="Acidic residues" evidence="1">
    <location>
        <begin position="119"/>
        <end position="165"/>
    </location>
</feature>
<feature type="compositionally biased region" description="Basic and acidic residues" evidence="1">
    <location>
        <begin position="204"/>
        <end position="234"/>
    </location>
</feature>
<dbReference type="EMBL" id="GL348716">
    <property type="protein sequence ID" value="EFH55177.1"/>
    <property type="molecule type" value="Genomic_DNA"/>
</dbReference>
<dbReference type="Proteomes" id="UP000008694">
    <property type="component" value="Unassembled WGS sequence"/>
</dbReference>
<dbReference type="Gramene" id="Al_scaffold_0004_763">
    <property type="protein sequence ID" value="Al_scaffold_0004_763"/>
    <property type="gene ID" value="Al_scaffold_0004_763"/>
</dbReference>
<organism evidence="3">
    <name type="scientific">Arabidopsis lyrata subsp. lyrata</name>
    <name type="common">Lyre-leaved rock-cress</name>
    <dbReference type="NCBI Taxonomy" id="81972"/>
    <lineage>
        <taxon>Eukaryota</taxon>
        <taxon>Viridiplantae</taxon>
        <taxon>Streptophyta</taxon>
        <taxon>Embryophyta</taxon>
        <taxon>Tracheophyta</taxon>
        <taxon>Spermatophyta</taxon>
        <taxon>Magnoliopsida</taxon>
        <taxon>eudicotyledons</taxon>
        <taxon>Gunneridae</taxon>
        <taxon>Pentapetalae</taxon>
        <taxon>rosids</taxon>
        <taxon>malvids</taxon>
        <taxon>Brassicales</taxon>
        <taxon>Brassicaceae</taxon>
        <taxon>Camelineae</taxon>
        <taxon>Arabidopsis</taxon>
    </lineage>
</organism>
<protein>
    <submittedName>
        <fullName evidence="2">Predicted protein</fullName>
    </submittedName>
</protein>
<name>D7LCP6_ARALL</name>
<gene>
    <name evidence="2" type="ORF">ARALYDRAFT_668044</name>
</gene>
<evidence type="ECO:0000313" key="2">
    <source>
        <dbReference type="EMBL" id="EFH55177.1"/>
    </source>
</evidence>
<accession>D7LCP6</accession>
<evidence type="ECO:0000313" key="3">
    <source>
        <dbReference type="Proteomes" id="UP000008694"/>
    </source>
</evidence>
<proteinExistence type="predicted"/>
<feature type="compositionally biased region" description="Basic and acidic residues" evidence="1">
    <location>
        <begin position="241"/>
        <end position="258"/>
    </location>
</feature>
<feature type="region of interest" description="Disordered" evidence="1">
    <location>
        <begin position="60"/>
        <end position="273"/>
    </location>
</feature>
<keyword evidence="3" id="KW-1185">Reference proteome</keyword>
<dbReference type="HOGENOM" id="CLU_1020628_0_0_1"/>